<protein>
    <submittedName>
        <fullName evidence="1">Uncharacterized protein</fullName>
    </submittedName>
</protein>
<organism evidence="1 2">
    <name type="scientific">Opisthorchis viverrini</name>
    <name type="common">Southeast Asian liver fluke</name>
    <dbReference type="NCBI Taxonomy" id="6198"/>
    <lineage>
        <taxon>Eukaryota</taxon>
        <taxon>Metazoa</taxon>
        <taxon>Spiralia</taxon>
        <taxon>Lophotrochozoa</taxon>
        <taxon>Platyhelminthes</taxon>
        <taxon>Trematoda</taxon>
        <taxon>Digenea</taxon>
        <taxon>Opisthorchiida</taxon>
        <taxon>Opisthorchiata</taxon>
        <taxon>Opisthorchiidae</taxon>
        <taxon>Opisthorchis</taxon>
    </lineage>
</organism>
<dbReference type="CTD" id="20316400"/>
<name>A0A075AIG0_OPIVI</name>
<dbReference type="RefSeq" id="XP_009164664.1">
    <property type="nucleotide sequence ID" value="XM_009166400.1"/>
</dbReference>
<dbReference type="GeneID" id="20316400"/>
<evidence type="ECO:0000313" key="1">
    <source>
        <dbReference type="EMBL" id="KER31569.1"/>
    </source>
</evidence>
<proteinExistence type="predicted"/>
<dbReference type="STRING" id="6198.A0A075AIG0"/>
<gene>
    <name evidence="1" type="ORF">T265_02212</name>
</gene>
<dbReference type="EMBL" id="KL596644">
    <property type="protein sequence ID" value="KER31569.1"/>
    <property type="molecule type" value="Genomic_DNA"/>
</dbReference>
<dbReference type="AlphaFoldDB" id="A0A075AIG0"/>
<accession>A0A075AIG0</accession>
<reference evidence="1 2" key="1">
    <citation type="submission" date="2013-11" db="EMBL/GenBank/DDBJ databases">
        <title>Opisthorchis viverrini - life in the bile duct.</title>
        <authorList>
            <person name="Young N.D."/>
            <person name="Nagarajan N."/>
            <person name="Lin S.J."/>
            <person name="Korhonen P.K."/>
            <person name="Jex A.R."/>
            <person name="Hall R.S."/>
            <person name="Safavi-Hemami H."/>
            <person name="Kaewkong W."/>
            <person name="Bertrand D."/>
            <person name="Gao S."/>
            <person name="Seet Q."/>
            <person name="Wongkham S."/>
            <person name="Teh B.T."/>
            <person name="Wongkham C."/>
            <person name="Intapan P.M."/>
            <person name="Maleewong W."/>
            <person name="Yang X."/>
            <person name="Hu M."/>
            <person name="Wang Z."/>
            <person name="Hofmann A."/>
            <person name="Sternberg P.W."/>
            <person name="Tan P."/>
            <person name="Wang J."/>
            <person name="Gasser R.B."/>
        </authorList>
    </citation>
    <scope>NUCLEOTIDE SEQUENCE [LARGE SCALE GENOMIC DNA]</scope>
</reference>
<dbReference type="KEGG" id="ovi:T265_02212"/>
<dbReference type="Proteomes" id="UP000054324">
    <property type="component" value="Unassembled WGS sequence"/>
</dbReference>
<evidence type="ECO:0000313" key="2">
    <source>
        <dbReference type="Proteomes" id="UP000054324"/>
    </source>
</evidence>
<keyword evidence="2" id="KW-1185">Reference proteome</keyword>
<sequence length="114" mass="12848">MTEVLHVEAQGPLRHCWGSGNRILVHSVSSGVRSVSDSEDILYEVKWGVSLTSNEFMRRLVKTSYGMHPHYPYSFSDVFCALQYNTNPESVQYRAALTVCSQEILQFLSSSSVN</sequence>